<gene>
    <name evidence="6" type="ORF">CTOB1V02_LOCUS8657</name>
</gene>
<sequence>MPKKMGENSKAVVARARKAAAAEAAKEQKTKAEEDAKWEVTDKDVLRKRERQEERERKEKDRLAKKKEKEQLEREEQEALEGHSSAKAKPEKLTRAAIEERLTHKPSTPAKKDETSVNEMPLEENLNRLRVGTEEARSVDAAISLLSDQGAEGDRHPERRLKAAYAAFEEKRLPQLKSEKPSMRLSQLKQLLRKEWMKSPENPLNQAVSSYNAPKK</sequence>
<feature type="domain" description="Coiled-coil" evidence="5">
    <location>
        <begin position="125"/>
        <end position="206"/>
    </location>
</feature>
<feature type="region of interest" description="Disordered" evidence="4">
    <location>
        <begin position="196"/>
        <end position="216"/>
    </location>
</feature>
<feature type="compositionally biased region" description="Basic and acidic residues" evidence="4">
    <location>
        <begin position="24"/>
        <end position="74"/>
    </location>
</feature>
<dbReference type="Pfam" id="PF06244">
    <property type="entry name" value="Ccdc124"/>
    <property type="match status" value="1"/>
</dbReference>
<dbReference type="GO" id="GO:0003713">
    <property type="term" value="F:transcription coactivator activity"/>
    <property type="evidence" value="ECO:0007669"/>
    <property type="project" value="TreeGrafter"/>
</dbReference>
<accession>A0A7R8WGZ3</accession>
<organism evidence="6">
    <name type="scientific">Cyprideis torosa</name>
    <dbReference type="NCBI Taxonomy" id="163714"/>
    <lineage>
        <taxon>Eukaryota</taxon>
        <taxon>Metazoa</taxon>
        <taxon>Ecdysozoa</taxon>
        <taxon>Arthropoda</taxon>
        <taxon>Crustacea</taxon>
        <taxon>Oligostraca</taxon>
        <taxon>Ostracoda</taxon>
        <taxon>Podocopa</taxon>
        <taxon>Podocopida</taxon>
        <taxon>Cytherocopina</taxon>
        <taxon>Cytheroidea</taxon>
        <taxon>Cytherideidae</taxon>
        <taxon>Cyprideis</taxon>
    </lineage>
</organism>
<dbReference type="GO" id="GO:0030496">
    <property type="term" value="C:midbody"/>
    <property type="evidence" value="ECO:0007669"/>
    <property type="project" value="UniProtKB-SubCell"/>
</dbReference>
<dbReference type="AlphaFoldDB" id="A0A7R8WGZ3"/>
<evidence type="ECO:0000256" key="3">
    <source>
        <dbReference type="ARBA" id="ARBA00023054"/>
    </source>
</evidence>
<feature type="region of interest" description="Disordered" evidence="4">
    <location>
        <begin position="22"/>
        <end position="133"/>
    </location>
</feature>
<keyword evidence="3" id="KW-0175">Coiled coil</keyword>
<proteinExistence type="inferred from homology"/>
<reference evidence="6" key="1">
    <citation type="submission" date="2020-11" db="EMBL/GenBank/DDBJ databases">
        <authorList>
            <person name="Tran Van P."/>
        </authorList>
    </citation>
    <scope>NUCLEOTIDE SEQUENCE</scope>
</reference>
<feature type="compositionally biased region" description="Polar residues" evidence="4">
    <location>
        <begin position="202"/>
        <end position="216"/>
    </location>
</feature>
<dbReference type="GO" id="GO:0005634">
    <property type="term" value="C:nucleus"/>
    <property type="evidence" value="ECO:0007669"/>
    <property type="project" value="TreeGrafter"/>
</dbReference>
<evidence type="ECO:0000259" key="5">
    <source>
        <dbReference type="Pfam" id="PF06244"/>
    </source>
</evidence>
<name>A0A7R8WGZ3_9CRUS</name>
<feature type="compositionally biased region" description="Basic and acidic residues" evidence="4">
    <location>
        <begin position="88"/>
        <end position="103"/>
    </location>
</feature>
<dbReference type="InterPro" id="IPR054414">
    <property type="entry name" value="Ccdc124/Oxs1_C"/>
</dbReference>
<dbReference type="OrthoDB" id="76412at2759"/>
<dbReference type="InterPro" id="IPR010422">
    <property type="entry name" value="Ccdc124/Oxs1"/>
</dbReference>
<evidence type="ECO:0000313" key="6">
    <source>
        <dbReference type="EMBL" id="CAD7230801.1"/>
    </source>
</evidence>
<dbReference type="PANTHER" id="PTHR21680:SF0">
    <property type="entry name" value="COILED-COIL DOMAIN-CONTAINING PROTEIN 124"/>
    <property type="match status" value="1"/>
</dbReference>
<evidence type="ECO:0000256" key="1">
    <source>
        <dbReference type="ARBA" id="ARBA00004214"/>
    </source>
</evidence>
<dbReference type="PANTHER" id="PTHR21680">
    <property type="entry name" value="COILED-COIL DOMAIN-CONTAINING PROTEIN 124"/>
    <property type="match status" value="1"/>
</dbReference>
<dbReference type="GO" id="GO:0006366">
    <property type="term" value="P:transcription by RNA polymerase II"/>
    <property type="evidence" value="ECO:0007669"/>
    <property type="project" value="TreeGrafter"/>
</dbReference>
<comment type="subcellular location">
    <subcellularLocation>
        <location evidence="1">Midbody</location>
    </subcellularLocation>
</comment>
<dbReference type="EMBL" id="OB662969">
    <property type="protein sequence ID" value="CAD7230801.1"/>
    <property type="molecule type" value="Genomic_DNA"/>
</dbReference>
<comment type="similarity">
    <text evidence="2">Belongs to the CCDC124 family.</text>
</comment>
<protein>
    <recommendedName>
        <fullName evidence="5">Coiled-coil domain-containing protein</fullName>
    </recommendedName>
</protein>
<evidence type="ECO:0000256" key="4">
    <source>
        <dbReference type="SAM" id="MobiDB-lite"/>
    </source>
</evidence>
<evidence type="ECO:0000256" key="2">
    <source>
        <dbReference type="ARBA" id="ARBA00008296"/>
    </source>
</evidence>